<dbReference type="Proteomes" id="UP000238589">
    <property type="component" value="Unassembled WGS sequence"/>
</dbReference>
<evidence type="ECO:0000256" key="6">
    <source>
        <dbReference type="SAM" id="MobiDB-lite"/>
    </source>
</evidence>
<dbReference type="GO" id="GO:0000049">
    <property type="term" value="F:tRNA binding"/>
    <property type="evidence" value="ECO:0007669"/>
    <property type="project" value="InterPro"/>
</dbReference>
<dbReference type="SUPFAM" id="SSF54211">
    <property type="entry name" value="Ribosomal protein S5 domain 2-like"/>
    <property type="match status" value="1"/>
</dbReference>
<feature type="region of interest" description="Disordered" evidence="6">
    <location>
        <begin position="116"/>
        <end position="136"/>
    </location>
</feature>
<evidence type="ECO:0000256" key="1">
    <source>
        <dbReference type="ARBA" id="ARBA00022694"/>
    </source>
</evidence>
<comment type="caution">
    <text evidence="7">The sequence shown here is derived from an EMBL/GenBank/DDBJ whole genome shotgun (WGS) entry which is preliminary data.</text>
</comment>
<evidence type="ECO:0000256" key="5">
    <source>
        <dbReference type="ARBA" id="ARBA00022884"/>
    </source>
</evidence>
<dbReference type="Pfam" id="PF00825">
    <property type="entry name" value="Ribonuclease_P"/>
    <property type="match status" value="1"/>
</dbReference>
<feature type="compositionally biased region" description="Low complexity" evidence="6">
    <location>
        <begin position="118"/>
        <end position="136"/>
    </location>
</feature>
<dbReference type="OrthoDB" id="398329at2"/>
<organism evidence="7 8">
    <name type="scientific">Malikia granosa</name>
    <dbReference type="NCBI Taxonomy" id="263067"/>
    <lineage>
        <taxon>Bacteria</taxon>
        <taxon>Pseudomonadati</taxon>
        <taxon>Pseudomonadota</taxon>
        <taxon>Betaproteobacteria</taxon>
        <taxon>Burkholderiales</taxon>
        <taxon>Comamonadaceae</taxon>
        <taxon>Malikia</taxon>
    </lineage>
</organism>
<dbReference type="EMBL" id="PVLQ01000011">
    <property type="protein sequence ID" value="PRD66638.1"/>
    <property type="molecule type" value="Genomic_DNA"/>
</dbReference>
<keyword evidence="4" id="KW-0378">Hydrolase</keyword>
<dbReference type="InterPro" id="IPR000100">
    <property type="entry name" value="RNase_P"/>
</dbReference>
<evidence type="ECO:0000256" key="2">
    <source>
        <dbReference type="ARBA" id="ARBA00022722"/>
    </source>
</evidence>
<evidence type="ECO:0000256" key="3">
    <source>
        <dbReference type="ARBA" id="ARBA00022759"/>
    </source>
</evidence>
<gene>
    <name evidence="7" type="ORF">C6P64_02950</name>
</gene>
<keyword evidence="8" id="KW-1185">Reference proteome</keyword>
<protein>
    <submittedName>
        <fullName evidence="7">Ribonuclease P protein component</fullName>
    </submittedName>
</protein>
<evidence type="ECO:0000313" key="7">
    <source>
        <dbReference type="EMBL" id="PRD66638.1"/>
    </source>
</evidence>
<dbReference type="AlphaFoldDB" id="A0A2S9K874"/>
<dbReference type="InterPro" id="IPR014721">
    <property type="entry name" value="Ribsml_uS5_D2-typ_fold_subgr"/>
</dbReference>
<keyword evidence="1" id="KW-0819">tRNA processing</keyword>
<evidence type="ECO:0000313" key="8">
    <source>
        <dbReference type="Proteomes" id="UP000238589"/>
    </source>
</evidence>
<dbReference type="InterPro" id="IPR020568">
    <property type="entry name" value="Ribosomal_Su5_D2-typ_SF"/>
</dbReference>
<sequence length="136" mass="14619">MSSGPPVAKTVHFALHMAKSHEPGGVPDLFPGGGAWLGVLVPKRWARRAVTRNTLRRQIYAVARELTAGLPQLPMVVRLRSGFSRGDFPSATSDALKREARAELLQLLGERLARRQRAPAVVSPATPAPQADDAPA</sequence>
<dbReference type="Gene3D" id="3.30.230.10">
    <property type="match status" value="1"/>
</dbReference>
<evidence type="ECO:0000256" key="4">
    <source>
        <dbReference type="ARBA" id="ARBA00022801"/>
    </source>
</evidence>
<proteinExistence type="predicted"/>
<dbReference type="GO" id="GO:0004526">
    <property type="term" value="F:ribonuclease P activity"/>
    <property type="evidence" value="ECO:0007669"/>
    <property type="project" value="InterPro"/>
</dbReference>
<dbReference type="GO" id="GO:0008033">
    <property type="term" value="P:tRNA processing"/>
    <property type="evidence" value="ECO:0007669"/>
    <property type="project" value="UniProtKB-KW"/>
</dbReference>
<name>A0A2S9K874_9BURK</name>
<keyword evidence="3" id="KW-0255">Endonuclease</keyword>
<keyword evidence="2" id="KW-0540">Nuclease</keyword>
<keyword evidence="5" id="KW-0694">RNA-binding</keyword>
<reference evidence="7 8" key="1">
    <citation type="submission" date="2018-03" db="EMBL/GenBank/DDBJ databases">
        <title>Comparative genomics illustrates the genes involved in a hyperalkaliphilic mechanisms of Serpentinomonas isolated from highly-alkaline calcium-rich serpentinized springs.</title>
        <authorList>
            <person name="Suzuki S."/>
            <person name="Ishii S."/>
            <person name="Walworth N."/>
            <person name="Bird L."/>
            <person name="Kuenen J.G."/>
            <person name="Nealson K.H."/>
        </authorList>
    </citation>
    <scope>NUCLEOTIDE SEQUENCE [LARGE SCALE GENOMIC DNA]</scope>
    <source>
        <strain evidence="7 8">P1</strain>
    </source>
</reference>
<accession>A0A2S9K874</accession>